<accession>R7QDN1</accession>
<name>R7QDN1_CHOCR</name>
<dbReference type="KEGG" id="ccp:CHC_T00004592001"/>
<dbReference type="AlphaFoldDB" id="R7QDN1"/>
<proteinExistence type="predicted"/>
<keyword evidence="2" id="KW-1185">Reference proteome</keyword>
<organism evidence="1 2">
    <name type="scientific">Chondrus crispus</name>
    <name type="common">Carrageen Irish moss</name>
    <name type="synonym">Polymorpha crispa</name>
    <dbReference type="NCBI Taxonomy" id="2769"/>
    <lineage>
        <taxon>Eukaryota</taxon>
        <taxon>Rhodophyta</taxon>
        <taxon>Florideophyceae</taxon>
        <taxon>Rhodymeniophycidae</taxon>
        <taxon>Gigartinales</taxon>
        <taxon>Gigartinaceae</taxon>
        <taxon>Chondrus</taxon>
    </lineage>
</organism>
<sequence>MTYRFSAADASKWRFETKVSGAITVGGRRSLLMGFQTTATLTFAMNHSYTERSG</sequence>
<dbReference type="Proteomes" id="UP000012073">
    <property type="component" value="Unassembled WGS sequence"/>
</dbReference>
<dbReference type="Gramene" id="CDF36199">
    <property type="protein sequence ID" value="CDF36199"/>
    <property type="gene ID" value="CHC_T00004592001"/>
</dbReference>
<reference evidence="2" key="1">
    <citation type="journal article" date="2013" name="Proc. Natl. Acad. Sci. U.S.A.">
        <title>Genome structure and metabolic features in the red seaweed Chondrus crispus shed light on evolution of the Archaeplastida.</title>
        <authorList>
            <person name="Collen J."/>
            <person name="Porcel B."/>
            <person name="Carre W."/>
            <person name="Ball S.G."/>
            <person name="Chaparro C."/>
            <person name="Tonon T."/>
            <person name="Barbeyron T."/>
            <person name="Michel G."/>
            <person name="Noel B."/>
            <person name="Valentin K."/>
            <person name="Elias M."/>
            <person name="Artiguenave F."/>
            <person name="Arun A."/>
            <person name="Aury J.M."/>
            <person name="Barbosa-Neto J.F."/>
            <person name="Bothwell J.H."/>
            <person name="Bouget F.Y."/>
            <person name="Brillet L."/>
            <person name="Cabello-Hurtado F."/>
            <person name="Capella-Gutierrez S."/>
            <person name="Charrier B."/>
            <person name="Cladiere L."/>
            <person name="Cock J.M."/>
            <person name="Coelho S.M."/>
            <person name="Colleoni C."/>
            <person name="Czjzek M."/>
            <person name="Da Silva C."/>
            <person name="Delage L."/>
            <person name="Denoeud F."/>
            <person name="Deschamps P."/>
            <person name="Dittami S.M."/>
            <person name="Gabaldon T."/>
            <person name="Gachon C.M."/>
            <person name="Groisillier A."/>
            <person name="Herve C."/>
            <person name="Jabbari K."/>
            <person name="Katinka M."/>
            <person name="Kloareg B."/>
            <person name="Kowalczyk N."/>
            <person name="Labadie K."/>
            <person name="Leblanc C."/>
            <person name="Lopez P.J."/>
            <person name="McLachlan D.H."/>
            <person name="Meslet-Cladiere L."/>
            <person name="Moustafa A."/>
            <person name="Nehr Z."/>
            <person name="Nyvall Collen P."/>
            <person name="Panaud O."/>
            <person name="Partensky F."/>
            <person name="Poulain J."/>
            <person name="Rensing S.A."/>
            <person name="Rousvoal S."/>
            <person name="Samson G."/>
            <person name="Symeonidi A."/>
            <person name="Weissenbach J."/>
            <person name="Zambounis A."/>
            <person name="Wincker P."/>
            <person name="Boyen C."/>
        </authorList>
    </citation>
    <scope>NUCLEOTIDE SEQUENCE [LARGE SCALE GENOMIC DNA]</scope>
    <source>
        <strain evidence="2">cv. Stackhouse</strain>
    </source>
</reference>
<protein>
    <submittedName>
        <fullName evidence="1">Uncharacterized protein</fullName>
    </submittedName>
</protein>
<dbReference type="EMBL" id="HG001766">
    <property type="protein sequence ID" value="CDF36199.1"/>
    <property type="molecule type" value="Genomic_DNA"/>
</dbReference>
<gene>
    <name evidence="1" type="ORF">CHC_T00004592001</name>
</gene>
<evidence type="ECO:0000313" key="1">
    <source>
        <dbReference type="EMBL" id="CDF36199.1"/>
    </source>
</evidence>
<dbReference type="GeneID" id="17323758"/>
<dbReference type="RefSeq" id="XP_005716018.1">
    <property type="nucleotide sequence ID" value="XM_005715961.1"/>
</dbReference>
<evidence type="ECO:0000313" key="2">
    <source>
        <dbReference type="Proteomes" id="UP000012073"/>
    </source>
</evidence>